<feature type="region of interest" description="Disordered" evidence="1">
    <location>
        <begin position="33"/>
        <end position="52"/>
    </location>
</feature>
<keyword evidence="4" id="KW-1185">Reference proteome</keyword>
<name>A0A371CIX7_9APHY</name>
<protein>
    <recommendedName>
        <fullName evidence="2">DUF8190 domain-containing protein</fullName>
    </recommendedName>
</protein>
<accession>A0A371CIX7</accession>
<dbReference type="InterPro" id="IPR058503">
    <property type="entry name" value="DUF8190"/>
</dbReference>
<dbReference type="Proteomes" id="UP000256964">
    <property type="component" value="Unassembled WGS sequence"/>
</dbReference>
<feature type="compositionally biased region" description="Acidic residues" evidence="1">
    <location>
        <begin position="7"/>
        <end position="16"/>
    </location>
</feature>
<feature type="non-terminal residue" evidence="3">
    <location>
        <position position="1"/>
    </location>
</feature>
<evidence type="ECO:0000313" key="4">
    <source>
        <dbReference type="Proteomes" id="UP000256964"/>
    </source>
</evidence>
<dbReference type="EMBL" id="KZ857573">
    <property type="protein sequence ID" value="RDX40227.1"/>
    <property type="molecule type" value="Genomic_DNA"/>
</dbReference>
<dbReference type="Pfam" id="PF26608">
    <property type="entry name" value="DUF8190"/>
    <property type="match status" value="1"/>
</dbReference>
<dbReference type="AlphaFoldDB" id="A0A371CIX7"/>
<feature type="region of interest" description="Disordered" evidence="1">
    <location>
        <begin position="1"/>
        <end position="23"/>
    </location>
</feature>
<organism evidence="3 4">
    <name type="scientific">Lentinus brumalis</name>
    <dbReference type="NCBI Taxonomy" id="2498619"/>
    <lineage>
        <taxon>Eukaryota</taxon>
        <taxon>Fungi</taxon>
        <taxon>Dikarya</taxon>
        <taxon>Basidiomycota</taxon>
        <taxon>Agaricomycotina</taxon>
        <taxon>Agaricomycetes</taxon>
        <taxon>Polyporales</taxon>
        <taxon>Polyporaceae</taxon>
        <taxon>Lentinus</taxon>
    </lineage>
</organism>
<feature type="domain" description="DUF8190" evidence="2">
    <location>
        <begin position="194"/>
        <end position="298"/>
    </location>
</feature>
<dbReference type="OrthoDB" id="2804548at2759"/>
<sequence length="829" mass="94755">MFSQEEPSFEQDEQPEEDVKYVSEGIYLSGHCPALRTPSSSYPSPSLNSELDEPLGAAAYTDGEEDGPLREPFNISFVPPTMVTEDSVSQEEVTRGHLVADAHFDELAQRYVEMPTRTVLLSDLERNFNSRNQERALSLLQRKNLLKVDSRYLYAANDPKIYWKLSEVRWDCDICVPKELGFGAVLPPVDKLDWSFTMRFDRRHWTFKGDRRVFGFLPDHRMLYIGQAPMQADVFIALMPVDAFAAEPEPVRHTRVPTTMSSVVARITISMITYMLVKAGYGTVYMTEEYPDVAKEYEWRDNPIWQFTTETLRNLDRAIKEHYDEWWQGAPDSYRVPEFIDAEPVAILAKYGQNIKIGAPATFEADCDTWNDMIDFNNILRIHMAYAVHTQAIEASGFEPIDPQRILDRYTHVYTTADPNTRELIEDLENYDLLDGDGREIPIFSEDGLPILRRDRFRDPDTPPCGLLQDLNKVLPLFQESSIIPLQDPELDDGERDLQDEDFIADILGDPSEPMTPIFTYPQFFSKNIGQWQADGVIKPLLRPLRRLARDIGVTVDGPLCIEGFKSQAYNNVAHHVRDKARTHIAQRGPLTGATAGAWARDASTKKTALDTLGYASAQLPHERLARQMRTAENHANKNALRFENNFIFHIGRIKPEYRSGGGFYEHVLMKLRKIFFSPEVNNALCSSTVIFKPAVYPRILEWTTYPITTLLDRVWTLRVKPNLTNPAENGRPDPVYVELTSVAERCLNFAHTGAAKVLNRNLMWHMWVTRGILDNGFPAFWPGLVIGGERRTAPFVELSQWPLAPRPEYMPLVVSKRSQELTYGLPHF</sequence>
<gene>
    <name evidence="3" type="ORF">OH76DRAFT_1366516</name>
</gene>
<reference evidence="3 4" key="1">
    <citation type="journal article" date="2018" name="Biotechnol. Biofuels">
        <title>Integrative visual omics of the white-rot fungus Polyporus brumalis exposes the biotechnological potential of its oxidative enzymes for delignifying raw plant biomass.</title>
        <authorList>
            <person name="Miyauchi S."/>
            <person name="Rancon A."/>
            <person name="Drula E."/>
            <person name="Hage H."/>
            <person name="Chaduli D."/>
            <person name="Favel A."/>
            <person name="Grisel S."/>
            <person name="Henrissat B."/>
            <person name="Herpoel-Gimbert I."/>
            <person name="Ruiz-Duenas F.J."/>
            <person name="Chevret D."/>
            <person name="Hainaut M."/>
            <person name="Lin J."/>
            <person name="Wang M."/>
            <person name="Pangilinan J."/>
            <person name="Lipzen A."/>
            <person name="Lesage-Meessen L."/>
            <person name="Navarro D."/>
            <person name="Riley R."/>
            <person name="Grigoriev I.V."/>
            <person name="Zhou S."/>
            <person name="Raouche S."/>
            <person name="Rosso M.N."/>
        </authorList>
    </citation>
    <scope>NUCLEOTIDE SEQUENCE [LARGE SCALE GENOMIC DNA]</scope>
    <source>
        <strain evidence="3 4">BRFM 1820</strain>
    </source>
</reference>
<proteinExistence type="predicted"/>
<evidence type="ECO:0000256" key="1">
    <source>
        <dbReference type="SAM" id="MobiDB-lite"/>
    </source>
</evidence>
<evidence type="ECO:0000313" key="3">
    <source>
        <dbReference type="EMBL" id="RDX40227.1"/>
    </source>
</evidence>
<evidence type="ECO:0000259" key="2">
    <source>
        <dbReference type="Pfam" id="PF26608"/>
    </source>
</evidence>